<dbReference type="Proteomes" id="UP000293345">
    <property type="component" value="Unassembled WGS sequence"/>
</dbReference>
<keyword evidence="1" id="KW-0812">Transmembrane</keyword>
<dbReference type="InterPro" id="IPR007168">
    <property type="entry name" value="Phageshock_PspC_N"/>
</dbReference>
<feature type="transmembrane region" description="Helical" evidence="1">
    <location>
        <begin position="165"/>
        <end position="186"/>
    </location>
</feature>
<feature type="transmembrane region" description="Helical" evidence="1">
    <location>
        <begin position="218"/>
        <end position="242"/>
    </location>
</feature>
<feature type="domain" description="Phage shock protein PspC N-terminal" evidence="2">
    <location>
        <begin position="5"/>
        <end position="62"/>
    </location>
</feature>
<dbReference type="Pfam" id="PF04024">
    <property type="entry name" value="PspC"/>
    <property type="match status" value="1"/>
</dbReference>
<evidence type="ECO:0000313" key="4">
    <source>
        <dbReference type="Proteomes" id="UP000293345"/>
    </source>
</evidence>
<dbReference type="RefSeq" id="WP_129423789.1">
    <property type="nucleotide sequence ID" value="NZ_SDPW01000001.1"/>
</dbReference>
<gene>
    <name evidence="3" type="ORF">ET524_05110</name>
</gene>
<evidence type="ECO:0000259" key="2">
    <source>
        <dbReference type="Pfam" id="PF04024"/>
    </source>
</evidence>
<keyword evidence="1" id="KW-0472">Membrane</keyword>
<feature type="transmembrane region" description="Helical" evidence="1">
    <location>
        <begin position="192"/>
        <end position="211"/>
    </location>
</feature>
<accession>A0A4V1QTW9</accession>
<keyword evidence="4" id="KW-1185">Reference proteome</keyword>
<dbReference type="AlphaFoldDB" id="A0A4V1QTW9"/>
<sequence length="325" mass="34185">MTERRHLYRSRNALVGGACAGIAERLDVDPVVTRIFFVAFSVLTLGFGGFLYLALWAVLPKAPKRVRPVDVEPQLVHSDTFGVVDCRSARGRSAAAARLAQAQPYVSAAHLPPTPPSAARQGGALSPEVGEPGASMDVAGAEQLAGGNRESVTGAVLTRPSLLRICLALCAGCLLVTVGVSIAASAAIREIAWWQCWPLFFIVLGIVRMAVPVPGNASAAAFLLGVTLASAGLLLLPISVGIVAWDSLEAMTEGLWPLLVGAVALLAFGLHARSVTPVLVATLLVVMFCVLGLLLYAEPGTLRTVTLVTPLGREYQVFLPFTLFR</sequence>
<evidence type="ECO:0000313" key="3">
    <source>
        <dbReference type="EMBL" id="RXZ53927.1"/>
    </source>
</evidence>
<feature type="transmembrane region" description="Helical" evidence="1">
    <location>
        <begin position="278"/>
        <end position="297"/>
    </location>
</feature>
<reference evidence="3 4" key="1">
    <citation type="submission" date="2019-01" db="EMBL/GenBank/DDBJ databases">
        <title>Senegalimassilia sp. nov. KGMB04484 isolated human feces.</title>
        <authorList>
            <person name="Han K.-I."/>
            <person name="Kim J.-S."/>
            <person name="Lee K.C."/>
            <person name="Suh M.K."/>
            <person name="Eom M.K."/>
            <person name="Lee J.H."/>
            <person name="Park S.-H."/>
            <person name="Kang S.W."/>
            <person name="Park J.-E."/>
            <person name="Oh B.S."/>
            <person name="Yu S.Y."/>
            <person name="Choi S.-H."/>
            <person name="Lee D.H."/>
            <person name="Yoon H."/>
            <person name="Kim B.-Y."/>
            <person name="Lee J.H."/>
            <person name="Lee J.-S."/>
        </authorList>
    </citation>
    <scope>NUCLEOTIDE SEQUENCE [LARGE SCALE GENOMIC DNA]</scope>
    <source>
        <strain evidence="3 4">KGMB04484</strain>
    </source>
</reference>
<organism evidence="3 4">
    <name type="scientific">Senegalimassilia faecalis</name>
    <dbReference type="NCBI Taxonomy" id="2509433"/>
    <lineage>
        <taxon>Bacteria</taxon>
        <taxon>Bacillati</taxon>
        <taxon>Actinomycetota</taxon>
        <taxon>Coriobacteriia</taxon>
        <taxon>Coriobacteriales</taxon>
        <taxon>Coriobacteriaceae</taxon>
        <taxon>Senegalimassilia</taxon>
    </lineage>
</organism>
<evidence type="ECO:0000256" key="1">
    <source>
        <dbReference type="SAM" id="Phobius"/>
    </source>
</evidence>
<proteinExistence type="predicted"/>
<keyword evidence="1" id="KW-1133">Transmembrane helix</keyword>
<feature type="transmembrane region" description="Helical" evidence="1">
    <location>
        <begin position="254"/>
        <end position="271"/>
    </location>
</feature>
<name>A0A4V1QTW9_9ACTN</name>
<comment type="caution">
    <text evidence="3">The sequence shown here is derived from an EMBL/GenBank/DDBJ whole genome shotgun (WGS) entry which is preliminary data.</text>
</comment>
<protein>
    <submittedName>
        <fullName evidence="3">PspC domain-containing protein</fullName>
    </submittedName>
</protein>
<dbReference type="OrthoDB" id="7359894at2"/>
<feature type="transmembrane region" description="Helical" evidence="1">
    <location>
        <begin position="35"/>
        <end position="59"/>
    </location>
</feature>
<dbReference type="EMBL" id="SDPW01000001">
    <property type="protein sequence ID" value="RXZ53927.1"/>
    <property type="molecule type" value="Genomic_DNA"/>
</dbReference>